<evidence type="ECO:0000313" key="8">
    <source>
        <dbReference type="EMBL" id="KRM77809.1"/>
    </source>
</evidence>
<feature type="active site" evidence="5">
    <location>
        <position position="72"/>
    </location>
</feature>
<evidence type="ECO:0000256" key="4">
    <source>
        <dbReference type="ARBA" id="ARBA00047645"/>
    </source>
</evidence>
<proteinExistence type="inferred from homology"/>
<dbReference type="RefSeq" id="WP_054761703.1">
    <property type="nucleotide sequence ID" value="NZ_AYYR01000008.1"/>
</dbReference>
<name>A0A0R2BF10_SECCO</name>
<evidence type="ECO:0000256" key="3">
    <source>
        <dbReference type="ARBA" id="ARBA00015991"/>
    </source>
</evidence>
<feature type="domain" description="Acylphosphatase-like" evidence="7">
    <location>
        <begin position="39"/>
        <end position="125"/>
    </location>
</feature>
<sequence length="125" mass="14540">MNRATVATLHQLRKMRDWYVIRQASGVTLPTQKPEPLERRHFVFHGKVQKVGFRLLLKSLADRMHITGWVVNNENLDVEAEIQGTPTQLAFLEDYFMHGVRRITVTAVEEHDCDLALDENQFLIK</sequence>
<feature type="active site" evidence="5">
    <location>
        <position position="54"/>
    </location>
</feature>
<evidence type="ECO:0000256" key="6">
    <source>
        <dbReference type="RuleBase" id="RU004168"/>
    </source>
</evidence>
<comment type="similarity">
    <text evidence="1 6">Belongs to the acylphosphatase family.</text>
</comment>
<dbReference type="Gene3D" id="3.30.70.100">
    <property type="match status" value="1"/>
</dbReference>
<dbReference type="Pfam" id="PF00708">
    <property type="entry name" value="Acylphosphatase"/>
    <property type="match status" value="1"/>
</dbReference>
<gene>
    <name evidence="8" type="ORF">FC82_GL002674</name>
</gene>
<organism evidence="8 9">
    <name type="scientific">Secundilactobacillus collinoides DSM 20515 = JCM 1123</name>
    <dbReference type="NCBI Taxonomy" id="1423733"/>
    <lineage>
        <taxon>Bacteria</taxon>
        <taxon>Bacillati</taxon>
        <taxon>Bacillota</taxon>
        <taxon>Bacilli</taxon>
        <taxon>Lactobacillales</taxon>
        <taxon>Lactobacillaceae</taxon>
        <taxon>Secundilactobacillus</taxon>
    </lineage>
</organism>
<dbReference type="PATRIC" id="fig|1423733.4.peg.2797"/>
<comment type="catalytic activity">
    <reaction evidence="4 5">
        <text>an acyl phosphate + H2O = a carboxylate + phosphate + H(+)</text>
        <dbReference type="Rhea" id="RHEA:14965"/>
        <dbReference type="ChEBI" id="CHEBI:15377"/>
        <dbReference type="ChEBI" id="CHEBI:15378"/>
        <dbReference type="ChEBI" id="CHEBI:29067"/>
        <dbReference type="ChEBI" id="CHEBI:43474"/>
        <dbReference type="ChEBI" id="CHEBI:59918"/>
        <dbReference type="EC" id="3.6.1.7"/>
    </reaction>
</comment>
<evidence type="ECO:0000256" key="5">
    <source>
        <dbReference type="PROSITE-ProRule" id="PRU00520"/>
    </source>
</evidence>
<protein>
    <recommendedName>
        <fullName evidence="3 5">acylphosphatase</fullName>
        <ecNumber evidence="2 5">3.6.1.7</ecNumber>
    </recommendedName>
</protein>
<dbReference type="SUPFAM" id="SSF54975">
    <property type="entry name" value="Acylphosphatase/BLUF domain-like"/>
    <property type="match status" value="1"/>
</dbReference>
<evidence type="ECO:0000256" key="1">
    <source>
        <dbReference type="ARBA" id="ARBA00005614"/>
    </source>
</evidence>
<dbReference type="PANTHER" id="PTHR47268:SF4">
    <property type="entry name" value="ACYLPHOSPHATASE"/>
    <property type="match status" value="1"/>
</dbReference>
<dbReference type="PROSITE" id="PS51160">
    <property type="entry name" value="ACYLPHOSPHATASE_3"/>
    <property type="match status" value="1"/>
</dbReference>
<dbReference type="STRING" id="33960.TY91_12185"/>
<dbReference type="InterPro" id="IPR036046">
    <property type="entry name" value="Acylphosphatase-like_dom_sf"/>
</dbReference>
<evidence type="ECO:0000256" key="2">
    <source>
        <dbReference type="ARBA" id="ARBA00012150"/>
    </source>
</evidence>
<dbReference type="EC" id="3.6.1.7" evidence="2 5"/>
<dbReference type="InterPro" id="IPR001792">
    <property type="entry name" value="Acylphosphatase-like_dom"/>
</dbReference>
<dbReference type="GO" id="GO:0003998">
    <property type="term" value="F:acylphosphatase activity"/>
    <property type="evidence" value="ECO:0007669"/>
    <property type="project" value="UniProtKB-EC"/>
</dbReference>
<dbReference type="PANTHER" id="PTHR47268">
    <property type="entry name" value="ACYLPHOSPHATASE"/>
    <property type="match status" value="1"/>
</dbReference>
<reference evidence="8 9" key="1">
    <citation type="journal article" date="2015" name="Genome Announc.">
        <title>Expanding the biotechnology potential of lactobacilli through comparative genomics of 213 strains and associated genera.</title>
        <authorList>
            <person name="Sun Z."/>
            <person name="Harris H.M."/>
            <person name="McCann A."/>
            <person name="Guo C."/>
            <person name="Argimon S."/>
            <person name="Zhang W."/>
            <person name="Yang X."/>
            <person name="Jeffery I.B."/>
            <person name="Cooney J.C."/>
            <person name="Kagawa T.F."/>
            <person name="Liu W."/>
            <person name="Song Y."/>
            <person name="Salvetti E."/>
            <person name="Wrobel A."/>
            <person name="Rasinkangas P."/>
            <person name="Parkhill J."/>
            <person name="Rea M.C."/>
            <person name="O'Sullivan O."/>
            <person name="Ritari J."/>
            <person name="Douillard F.P."/>
            <person name="Paul Ross R."/>
            <person name="Yang R."/>
            <person name="Briner A.E."/>
            <person name="Felis G.E."/>
            <person name="de Vos W.M."/>
            <person name="Barrangou R."/>
            <person name="Klaenhammer T.R."/>
            <person name="Caufield P.W."/>
            <person name="Cui Y."/>
            <person name="Zhang H."/>
            <person name="O'Toole P.W."/>
        </authorList>
    </citation>
    <scope>NUCLEOTIDE SEQUENCE [LARGE SCALE GENOMIC DNA]</scope>
    <source>
        <strain evidence="8 9">DSM 20515</strain>
    </source>
</reference>
<dbReference type="Proteomes" id="UP000051845">
    <property type="component" value="Unassembled WGS sequence"/>
</dbReference>
<evidence type="ECO:0000259" key="7">
    <source>
        <dbReference type="PROSITE" id="PS51160"/>
    </source>
</evidence>
<accession>A0A0R2BF10</accession>
<dbReference type="EMBL" id="AYYR01000008">
    <property type="protein sequence ID" value="KRM77809.1"/>
    <property type="molecule type" value="Genomic_DNA"/>
</dbReference>
<dbReference type="InterPro" id="IPR020456">
    <property type="entry name" value="Acylphosphatase"/>
</dbReference>
<evidence type="ECO:0000313" key="9">
    <source>
        <dbReference type="Proteomes" id="UP000051845"/>
    </source>
</evidence>
<dbReference type="AlphaFoldDB" id="A0A0R2BF10"/>
<comment type="caution">
    <text evidence="8">The sequence shown here is derived from an EMBL/GenBank/DDBJ whole genome shotgun (WGS) entry which is preliminary data.</text>
</comment>
<keyword evidence="5" id="KW-0378">Hydrolase</keyword>